<dbReference type="EMBL" id="QTSX02002243">
    <property type="protein sequence ID" value="KAJ9076827.1"/>
    <property type="molecule type" value="Genomic_DNA"/>
</dbReference>
<protein>
    <submittedName>
        <fullName evidence="1">DNA primase large subunit Spp2</fullName>
    </submittedName>
</protein>
<evidence type="ECO:0000313" key="1">
    <source>
        <dbReference type="EMBL" id="KAJ9076827.1"/>
    </source>
</evidence>
<evidence type="ECO:0000313" key="2">
    <source>
        <dbReference type="Proteomes" id="UP001165960"/>
    </source>
</evidence>
<name>A0ACC2TQP0_9FUNG</name>
<dbReference type="Proteomes" id="UP001165960">
    <property type="component" value="Unassembled WGS sequence"/>
</dbReference>
<gene>
    <name evidence="1" type="primary">spp2_2</name>
    <name evidence="1" type="ORF">DSO57_1022541</name>
</gene>
<accession>A0ACC2TQP0</accession>
<organism evidence="1 2">
    <name type="scientific">Entomophthora muscae</name>
    <dbReference type="NCBI Taxonomy" id="34485"/>
    <lineage>
        <taxon>Eukaryota</taxon>
        <taxon>Fungi</taxon>
        <taxon>Fungi incertae sedis</taxon>
        <taxon>Zoopagomycota</taxon>
        <taxon>Entomophthoromycotina</taxon>
        <taxon>Entomophthoromycetes</taxon>
        <taxon>Entomophthorales</taxon>
        <taxon>Entomophthoraceae</taxon>
        <taxon>Entomophthora</taxon>
    </lineage>
</organism>
<proteinExistence type="predicted"/>
<reference evidence="1" key="1">
    <citation type="submission" date="2022-04" db="EMBL/GenBank/DDBJ databases">
        <title>Genome of the entomopathogenic fungus Entomophthora muscae.</title>
        <authorList>
            <person name="Elya C."/>
            <person name="Lovett B.R."/>
            <person name="Lee E."/>
            <person name="Macias A.M."/>
            <person name="Hajek A.E."/>
            <person name="De Bivort B.L."/>
            <person name="Kasson M.T."/>
            <person name="De Fine Licht H.H."/>
            <person name="Stajich J.E."/>
        </authorList>
    </citation>
    <scope>NUCLEOTIDE SEQUENCE</scope>
    <source>
        <strain evidence="1">Berkeley</strain>
    </source>
</reference>
<sequence>MLPTKKAFKFTPKIGSNTNKDENGATHTPFKNKTTKVLKPVLGFEIEEKPKQDIELITGFSRKKVISATPKVKTGPLVIPFKGNDQGWRHKRGVNYIPPGASQTDGEVVTVAKMEAADPSTYGLQIREKGSEMEDLAAEPLTEDKPQKVMTLEEEAAAALIDDANGVLNSDKKIDIIPLSLSSKPRSEAELFKDDIDSRPDECTLEDYERVPVQDFGEALLRGMGWKDGEPIGLKKRGGTYEAIGFERRERLLGLGAKPKPPHLDPNKKKPRR</sequence>
<comment type="caution">
    <text evidence="1">The sequence shown here is derived from an EMBL/GenBank/DDBJ whole genome shotgun (WGS) entry which is preliminary data.</text>
</comment>
<keyword evidence="2" id="KW-1185">Reference proteome</keyword>